<dbReference type="InterPro" id="IPR011009">
    <property type="entry name" value="Kinase-like_dom_sf"/>
</dbReference>
<dbReference type="AlphaFoldDB" id="A0A849AKS8"/>
<dbReference type="PANTHER" id="PTHR43289:SF6">
    <property type="entry name" value="SERINE_THREONINE-PROTEIN KINASE NEKL-3"/>
    <property type="match status" value="1"/>
</dbReference>
<evidence type="ECO:0000256" key="6">
    <source>
        <dbReference type="ARBA" id="ARBA00022840"/>
    </source>
</evidence>
<dbReference type="FunFam" id="3.30.200.20:FF:000348">
    <property type="entry name" value="Serine/threonine protein kinase"/>
    <property type="match status" value="1"/>
</dbReference>
<comment type="caution">
    <text evidence="10">The sequence shown here is derived from an EMBL/GenBank/DDBJ whole genome shotgun (WGS) entry which is preliminary data.</text>
</comment>
<dbReference type="PROSITE" id="PS00107">
    <property type="entry name" value="PROTEIN_KINASE_ATP"/>
    <property type="match status" value="1"/>
</dbReference>
<keyword evidence="5 10" id="KW-0418">Kinase</keyword>
<dbReference type="PROSITE" id="PS50011">
    <property type="entry name" value="PROTEIN_KINASE_DOM"/>
    <property type="match status" value="1"/>
</dbReference>
<feature type="binding site" evidence="7">
    <location>
        <position position="47"/>
    </location>
    <ligand>
        <name>ATP</name>
        <dbReference type="ChEBI" id="CHEBI:30616"/>
    </ligand>
</feature>
<dbReference type="SUPFAM" id="SSF56112">
    <property type="entry name" value="Protein kinase-like (PK-like)"/>
    <property type="match status" value="1"/>
</dbReference>
<dbReference type="RefSeq" id="WP_171157840.1">
    <property type="nucleotide sequence ID" value="NZ_JABENB010000003.1"/>
</dbReference>
<dbReference type="Gene3D" id="3.30.200.20">
    <property type="entry name" value="Phosphorylase Kinase, domain 1"/>
    <property type="match status" value="1"/>
</dbReference>
<evidence type="ECO:0000256" key="5">
    <source>
        <dbReference type="ARBA" id="ARBA00022777"/>
    </source>
</evidence>
<evidence type="ECO:0000256" key="2">
    <source>
        <dbReference type="ARBA" id="ARBA00022527"/>
    </source>
</evidence>
<keyword evidence="6 7" id="KW-0067">ATP-binding</keyword>
<evidence type="ECO:0000256" key="3">
    <source>
        <dbReference type="ARBA" id="ARBA00022679"/>
    </source>
</evidence>
<dbReference type="GO" id="GO:0005524">
    <property type="term" value="F:ATP binding"/>
    <property type="evidence" value="ECO:0007669"/>
    <property type="project" value="UniProtKB-UniRule"/>
</dbReference>
<dbReference type="InterPro" id="IPR017441">
    <property type="entry name" value="Protein_kinase_ATP_BS"/>
</dbReference>
<gene>
    <name evidence="10" type="ORF">HJ588_17050</name>
</gene>
<dbReference type="GO" id="GO:0004674">
    <property type="term" value="F:protein serine/threonine kinase activity"/>
    <property type="evidence" value="ECO:0007669"/>
    <property type="project" value="UniProtKB-KW"/>
</dbReference>
<keyword evidence="3" id="KW-0808">Transferase</keyword>
<dbReference type="Pfam" id="PF00069">
    <property type="entry name" value="Pkinase"/>
    <property type="match status" value="1"/>
</dbReference>
<dbReference type="Proteomes" id="UP000557772">
    <property type="component" value="Unassembled WGS sequence"/>
</dbReference>
<dbReference type="InterPro" id="IPR008271">
    <property type="entry name" value="Ser/Thr_kinase_AS"/>
</dbReference>
<feature type="compositionally biased region" description="Low complexity" evidence="8">
    <location>
        <begin position="299"/>
        <end position="324"/>
    </location>
</feature>
<keyword evidence="4 7" id="KW-0547">Nucleotide-binding</keyword>
<name>A0A849AKS8_9MICO</name>
<evidence type="ECO:0000313" key="11">
    <source>
        <dbReference type="Proteomes" id="UP000557772"/>
    </source>
</evidence>
<dbReference type="SMART" id="SM00220">
    <property type="entry name" value="S_TKc"/>
    <property type="match status" value="1"/>
</dbReference>
<proteinExistence type="predicted"/>
<evidence type="ECO:0000256" key="4">
    <source>
        <dbReference type="ARBA" id="ARBA00022741"/>
    </source>
</evidence>
<feature type="region of interest" description="Disordered" evidence="8">
    <location>
        <begin position="281"/>
        <end position="340"/>
    </location>
</feature>
<dbReference type="Gene3D" id="1.10.510.10">
    <property type="entry name" value="Transferase(Phosphotransferase) domain 1"/>
    <property type="match status" value="1"/>
</dbReference>
<accession>A0A849AKS8</accession>
<keyword evidence="11" id="KW-1185">Reference proteome</keyword>
<keyword evidence="2" id="KW-0723">Serine/threonine-protein kinase</keyword>
<evidence type="ECO:0000259" key="9">
    <source>
        <dbReference type="PROSITE" id="PS50011"/>
    </source>
</evidence>
<dbReference type="EMBL" id="JABENB010000003">
    <property type="protein sequence ID" value="NNG40969.1"/>
    <property type="molecule type" value="Genomic_DNA"/>
</dbReference>
<evidence type="ECO:0000256" key="8">
    <source>
        <dbReference type="SAM" id="MobiDB-lite"/>
    </source>
</evidence>
<evidence type="ECO:0000256" key="7">
    <source>
        <dbReference type="PROSITE-ProRule" id="PRU10141"/>
    </source>
</evidence>
<dbReference type="EC" id="2.7.11.1" evidence="1"/>
<evidence type="ECO:0000313" key="10">
    <source>
        <dbReference type="EMBL" id="NNG40969.1"/>
    </source>
</evidence>
<dbReference type="PANTHER" id="PTHR43289">
    <property type="entry name" value="MITOGEN-ACTIVATED PROTEIN KINASE KINASE KINASE 20-RELATED"/>
    <property type="match status" value="1"/>
</dbReference>
<sequence>MGEDDNESDSDERSFGPYRLGEVLGRGGMGVVYSAFDTVRERDVALKLLPTDLAADAAYRDRFRREARLAARLGEPHIIPIHDFGEIDGVLFIDMRLVHGKELREVMRDGPMPPTRALALLGQVAAALDAAHADGLVHRDVKPENIIVTDGDFAYLADFGIAARPDETRVTRDGSAMGSVRYMAPERFDESPVTASSDVYALGCVLYECLAGTAPFAHRDLSRLIKAHLYDAPPHLPARLPDTDMSALDAVVQRALAKNPADRPANAGALVRDAADALSGTARSRVHRELSRPMPVAHSAPVPRGRPRAGPSPRATSHGGARPATRPPHPAPGPGSRRRGNNPWLWGIAALVVGATTVAGALLLDPFGGSGEPSASASDPVGVVGHSSLLPSATPSTEPTTPVKPIPVNANWDRQGFTDQPSARCEGSDQALAVGSTVYPSTTDPAVTHRAKFSICDKAGDAAPAYYKGWDDSAGSVVINEVNRIGDGWLLTKNQSVYNITPQTLTVTTDSGSVFTERIVTYWTPEV</sequence>
<feature type="domain" description="Protein kinase" evidence="9">
    <location>
        <begin position="18"/>
        <end position="278"/>
    </location>
</feature>
<dbReference type="CDD" id="cd14014">
    <property type="entry name" value="STKc_PknB_like"/>
    <property type="match status" value="1"/>
</dbReference>
<dbReference type="InterPro" id="IPR000719">
    <property type="entry name" value="Prot_kinase_dom"/>
</dbReference>
<protein>
    <recommendedName>
        <fullName evidence="1">non-specific serine/threonine protein kinase</fullName>
        <ecNumber evidence="1">2.7.11.1</ecNumber>
    </recommendedName>
</protein>
<evidence type="ECO:0000256" key="1">
    <source>
        <dbReference type="ARBA" id="ARBA00012513"/>
    </source>
</evidence>
<reference evidence="10 11" key="1">
    <citation type="submission" date="2020-05" db="EMBL/GenBank/DDBJ databases">
        <title>Flexivirga sp. ID2601S isolated from air conditioner.</title>
        <authorList>
            <person name="Kim D.H."/>
        </authorList>
    </citation>
    <scope>NUCLEOTIDE SEQUENCE [LARGE SCALE GENOMIC DNA]</scope>
    <source>
        <strain evidence="10 11">ID2601S</strain>
    </source>
</reference>
<organism evidence="10 11">
    <name type="scientific">Flexivirga aerilata</name>
    <dbReference type="NCBI Taxonomy" id="1656889"/>
    <lineage>
        <taxon>Bacteria</taxon>
        <taxon>Bacillati</taxon>
        <taxon>Actinomycetota</taxon>
        <taxon>Actinomycetes</taxon>
        <taxon>Micrococcales</taxon>
        <taxon>Dermacoccaceae</taxon>
        <taxon>Flexivirga</taxon>
    </lineage>
</organism>
<dbReference type="PROSITE" id="PS00108">
    <property type="entry name" value="PROTEIN_KINASE_ST"/>
    <property type="match status" value="1"/>
</dbReference>